<feature type="coiled-coil region" evidence="12">
    <location>
        <begin position="751"/>
        <end position="862"/>
    </location>
</feature>
<keyword evidence="17" id="KW-1185">Reference proteome</keyword>
<dbReference type="Proteomes" id="UP001283361">
    <property type="component" value="Unassembled WGS sequence"/>
</dbReference>
<dbReference type="Gene3D" id="2.60.40.700">
    <property type="entry name" value="Diphtheria toxin, receptor-binding domain"/>
    <property type="match status" value="1"/>
</dbReference>
<dbReference type="GO" id="GO:0030915">
    <property type="term" value="C:Smc5-Smc6 complex"/>
    <property type="evidence" value="ECO:0007669"/>
    <property type="project" value="TreeGrafter"/>
</dbReference>
<dbReference type="InterPro" id="IPR036799">
    <property type="entry name" value="Diphtheria_tox_rcpt-bd_dom_sf"/>
</dbReference>
<evidence type="ECO:0000256" key="3">
    <source>
        <dbReference type="ARBA" id="ARBA00006793"/>
    </source>
</evidence>
<comment type="caution">
    <text evidence="16">The sequence shown here is derived from an EMBL/GenBank/DDBJ whole genome shotgun (WGS) entry which is preliminary data.</text>
</comment>
<dbReference type="AlphaFoldDB" id="A0AAE1EBM9"/>
<dbReference type="EMBL" id="JAWDGP010000502">
    <property type="protein sequence ID" value="KAK3800068.1"/>
    <property type="molecule type" value="Genomic_DNA"/>
</dbReference>
<keyword evidence="6" id="KW-0227">DNA damage</keyword>
<keyword evidence="11" id="KW-0539">Nucleus</keyword>
<evidence type="ECO:0000256" key="4">
    <source>
        <dbReference type="ARBA" id="ARBA00022454"/>
    </source>
</evidence>
<evidence type="ECO:0000256" key="7">
    <source>
        <dbReference type="ARBA" id="ARBA00022840"/>
    </source>
</evidence>
<dbReference type="InterPro" id="IPR027417">
    <property type="entry name" value="P-loop_NTPase"/>
</dbReference>
<dbReference type="PANTHER" id="PTHR19306">
    <property type="entry name" value="STRUCTURAL MAINTENANCE OF CHROMOSOMES 5,6 SMC5, SMC6"/>
    <property type="match status" value="1"/>
</dbReference>
<dbReference type="GO" id="GO:0035861">
    <property type="term" value="C:site of double-strand break"/>
    <property type="evidence" value="ECO:0007669"/>
    <property type="project" value="TreeGrafter"/>
</dbReference>
<feature type="coiled-coil region" evidence="12">
    <location>
        <begin position="311"/>
        <end position="352"/>
    </location>
</feature>
<feature type="domain" description="RecF/RecN/SMC N-terminal" evidence="14">
    <location>
        <begin position="63"/>
        <end position="1078"/>
    </location>
</feature>
<dbReference type="GO" id="GO:0051276">
    <property type="term" value="P:chromosome organization"/>
    <property type="evidence" value="ECO:0007669"/>
    <property type="project" value="InterPro"/>
</dbReference>
<evidence type="ECO:0000259" key="14">
    <source>
        <dbReference type="Pfam" id="PF02463"/>
    </source>
</evidence>
<dbReference type="Pfam" id="PF06470">
    <property type="entry name" value="SMC_hinge"/>
    <property type="match status" value="1"/>
</dbReference>
<dbReference type="InterPro" id="IPR010935">
    <property type="entry name" value="SMC_hinge"/>
</dbReference>
<evidence type="ECO:0000259" key="15">
    <source>
        <dbReference type="Pfam" id="PF06470"/>
    </source>
</evidence>
<evidence type="ECO:0000256" key="8">
    <source>
        <dbReference type="ARBA" id="ARBA00023054"/>
    </source>
</evidence>
<evidence type="ECO:0000256" key="1">
    <source>
        <dbReference type="ARBA" id="ARBA00004123"/>
    </source>
</evidence>
<keyword evidence="8 12" id="KW-0175">Coiled coil</keyword>
<evidence type="ECO:0000256" key="12">
    <source>
        <dbReference type="SAM" id="Coils"/>
    </source>
</evidence>
<feature type="coiled-coil region" evidence="12">
    <location>
        <begin position="381"/>
        <end position="451"/>
    </location>
</feature>
<evidence type="ECO:0008006" key="18">
    <source>
        <dbReference type="Google" id="ProtNLM"/>
    </source>
</evidence>
<sequence length="1115" mass="128697">MSKRDGSESLSAPKQKRRKTLASGDSDSSEDETEQVSTQSMVENSLVEATLLSEKEEPMPGVIRRIALHNFMCHNHLDVKLGSHVNFIVGRNGSGKSAVITALVVGLGGKAGITGRGKTIKNFIKTGKRDAWVEICLNNKGRDSYKHHLYGNKILIKRKFSIDGGSSYSVHSESGQHISARRDELIRITDYFNIQVDNPVSILNQDTSRNFLNSKSAGDKFKFFMRATQLEQMNQDYAEVHRHMQCTWQDIEGKKQTLCKMNKEVKVWQSKFKNLAALSDLKIKVTKLKNELAWALVAEKERGMKPIEKTIKNEEAALPQYIKRMDQAKKEQENWEARLKDLEQRVMDCSKAVRDLQPLLEARHKDVANAKQSLAPVLNQLKAIDRELRSARAECKQCEERIEELRNIASRDYDADRRKREEQITRLEKNIEEAASKLRVTEHELNQFASNVARGRTEMAEFETQLKAKSNKQREVRMSLQTLQAAKNDRLQRFGAWMPAMISQINACKRQFHKLPLGPLGAKFELKNSKWALAIECCLKGLVSSFVCHDHHDAKLLEYIFNKNCPRGRRPTIITSAFSNKVHDVSKHRVKSKDFPCVLDVIKCKDPVVINTLIDQRSIENVLLIEDANEARTVMMRNPPHNAKECFTLEGDQAFCRPTFRYYSSDKTTVRFLMADVQEQIELLQTEEAQIQEDVDVLMQQKTAKQAEITKNSQLEKGCQTQINRTKESISRLKFEVRELQSVEDPAPIDVTTLEEEVNDYNKKIDELQTQRHAILKEKAEGETKLSETKAHLEQIETEIREKSDDGIPLQEEIRQTQTELETARNSRKHYAGKLKEQEKKIQDVKRQLDTYKRDVETDRAKAMQICEPIATQRLPDDLESEINQIQRRVIEEEKEQGNEQEITDKFKQKKDTYERIKREVRQLYNFLEKLEEVMHKRQIAYTKMRKTIANRTKYYFLMQMHHRAFIGKMNFDFDKETLDILVNPGKDLSGSGPKSKGRNEGSKDLLEGCGLKSLSGGERSFSTVCFILSLWEAMESPFRCLDEFDVFMDMVNRSISMDMMIEAANAHSKMQFVFLTPQDMSSVRKINRCKIFRMPDPERDNRQKTLSFSQQSTQ</sequence>
<keyword evidence="9" id="KW-0233">DNA recombination</keyword>
<dbReference type="InterPro" id="IPR036277">
    <property type="entry name" value="SMC_hinge_sf"/>
</dbReference>
<evidence type="ECO:0000256" key="10">
    <source>
        <dbReference type="ARBA" id="ARBA00023204"/>
    </source>
</evidence>
<dbReference type="SUPFAM" id="SSF57997">
    <property type="entry name" value="Tropomyosin"/>
    <property type="match status" value="1"/>
</dbReference>
<dbReference type="PANTHER" id="PTHR19306:SF6">
    <property type="entry name" value="STRUCTURAL MAINTENANCE OF CHROMOSOMES PROTEIN 6"/>
    <property type="match status" value="1"/>
</dbReference>
<dbReference type="Gene3D" id="3.40.50.300">
    <property type="entry name" value="P-loop containing nucleotide triphosphate hydrolases"/>
    <property type="match status" value="2"/>
</dbReference>
<organism evidence="16 17">
    <name type="scientific">Elysia crispata</name>
    <name type="common">lettuce slug</name>
    <dbReference type="NCBI Taxonomy" id="231223"/>
    <lineage>
        <taxon>Eukaryota</taxon>
        <taxon>Metazoa</taxon>
        <taxon>Spiralia</taxon>
        <taxon>Lophotrochozoa</taxon>
        <taxon>Mollusca</taxon>
        <taxon>Gastropoda</taxon>
        <taxon>Heterobranchia</taxon>
        <taxon>Euthyneura</taxon>
        <taxon>Panpulmonata</taxon>
        <taxon>Sacoglossa</taxon>
        <taxon>Placobranchoidea</taxon>
        <taxon>Plakobranchidae</taxon>
        <taxon>Elysia</taxon>
    </lineage>
</organism>
<dbReference type="Pfam" id="PF02463">
    <property type="entry name" value="SMC_N"/>
    <property type="match status" value="1"/>
</dbReference>
<dbReference type="InterPro" id="IPR003395">
    <property type="entry name" value="RecF/RecN/SMC_N"/>
</dbReference>
<dbReference type="GO" id="GO:0005634">
    <property type="term" value="C:nucleus"/>
    <property type="evidence" value="ECO:0007669"/>
    <property type="project" value="UniProtKB-SubCell"/>
</dbReference>
<keyword evidence="7" id="KW-0067">ATP-binding</keyword>
<feature type="coiled-coil region" evidence="12">
    <location>
        <begin position="674"/>
        <end position="701"/>
    </location>
</feature>
<evidence type="ECO:0000256" key="11">
    <source>
        <dbReference type="ARBA" id="ARBA00023242"/>
    </source>
</evidence>
<feature type="region of interest" description="Disordered" evidence="13">
    <location>
        <begin position="1"/>
        <end position="42"/>
    </location>
</feature>
<proteinExistence type="inferred from homology"/>
<dbReference type="GO" id="GO:0000724">
    <property type="term" value="P:double-strand break repair via homologous recombination"/>
    <property type="evidence" value="ECO:0007669"/>
    <property type="project" value="TreeGrafter"/>
</dbReference>
<keyword evidence="5" id="KW-0547">Nucleotide-binding</keyword>
<reference evidence="16" key="1">
    <citation type="journal article" date="2023" name="G3 (Bethesda)">
        <title>A reference genome for the long-term kleptoplast-retaining sea slug Elysia crispata morphotype clarki.</title>
        <authorList>
            <person name="Eastman K.E."/>
            <person name="Pendleton A.L."/>
            <person name="Shaikh M.A."/>
            <person name="Suttiyut T."/>
            <person name="Ogas R."/>
            <person name="Tomko P."/>
            <person name="Gavelis G."/>
            <person name="Widhalm J.R."/>
            <person name="Wisecaver J.H."/>
        </authorList>
    </citation>
    <scope>NUCLEOTIDE SEQUENCE</scope>
    <source>
        <strain evidence="16">ECLA1</strain>
    </source>
</reference>
<dbReference type="GO" id="GO:0005524">
    <property type="term" value="F:ATP binding"/>
    <property type="evidence" value="ECO:0007669"/>
    <property type="project" value="UniProtKB-KW"/>
</dbReference>
<comment type="subcellular location">
    <subcellularLocation>
        <location evidence="2">Chromosome</location>
    </subcellularLocation>
    <subcellularLocation>
        <location evidence="1">Nucleus</location>
    </subcellularLocation>
</comment>
<protein>
    <recommendedName>
        <fullName evidence="18">Structural maintenance of chromosomes protein 6</fullName>
    </recommendedName>
</protein>
<dbReference type="SUPFAM" id="SSF75553">
    <property type="entry name" value="Smc hinge domain"/>
    <property type="match status" value="1"/>
</dbReference>
<evidence type="ECO:0000256" key="13">
    <source>
        <dbReference type="SAM" id="MobiDB-lite"/>
    </source>
</evidence>
<keyword evidence="10" id="KW-0234">DNA repair</keyword>
<dbReference type="GO" id="GO:0003684">
    <property type="term" value="F:damaged DNA binding"/>
    <property type="evidence" value="ECO:0007669"/>
    <property type="project" value="TreeGrafter"/>
</dbReference>
<gene>
    <name evidence="16" type="ORF">RRG08_015036</name>
</gene>
<evidence type="ECO:0000256" key="6">
    <source>
        <dbReference type="ARBA" id="ARBA00022763"/>
    </source>
</evidence>
<accession>A0AAE1EBM9</accession>
<feature type="domain" description="SMC hinge" evidence="15">
    <location>
        <begin position="517"/>
        <end position="633"/>
    </location>
</feature>
<dbReference type="Gene3D" id="1.10.287.1490">
    <property type="match status" value="1"/>
</dbReference>
<evidence type="ECO:0000313" key="17">
    <source>
        <dbReference type="Proteomes" id="UP001283361"/>
    </source>
</evidence>
<evidence type="ECO:0000256" key="5">
    <source>
        <dbReference type="ARBA" id="ARBA00022741"/>
    </source>
</evidence>
<evidence type="ECO:0000256" key="9">
    <source>
        <dbReference type="ARBA" id="ARBA00023172"/>
    </source>
</evidence>
<evidence type="ECO:0000313" key="16">
    <source>
        <dbReference type="EMBL" id="KAK3800068.1"/>
    </source>
</evidence>
<evidence type="ECO:0000256" key="2">
    <source>
        <dbReference type="ARBA" id="ARBA00004286"/>
    </source>
</evidence>
<dbReference type="GO" id="GO:0003697">
    <property type="term" value="F:single-stranded DNA binding"/>
    <property type="evidence" value="ECO:0007669"/>
    <property type="project" value="TreeGrafter"/>
</dbReference>
<keyword evidence="4" id="KW-0158">Chromosome</keyword>
<name>A0AAE1EBM9_9GAST</name>
<comment type="similarity">
    <text evidence="3">Belongs to the SMC family. SMC6 subfamily.</text>
</comment>
<dbReference type="SUPFAM" id="SSF52540">
    <property type="entry name" value="P-loop containing nucleoside triphosphate hydrolases"/>
    <property type="match status" value="1"/>
</dbReference>